<protein>
    <submittedName>
        <fullName evidence="2">N-ATPase, AtpR subunit</fullName>
    </submittedName>
</protein>
<keyword evidence="1" id="KW-0812">Transmembrane</keyword>
<gene>
    <name evidence="2" type="ORF">ENSA7_76770</name>
</gene>
<organism evidence="2 3">
    <name type="scientific">Enhygromyxa salina</name>
    <dbReference type="NCBI Taxonomy" id="215803"/>
    <lineage>
        <taxon>Bacteria</taxon>
        <taxon>Pseudomonadati</taxon>
        <taxon>Myxococcota</taxon>
        <taxon>Polyangia</taxon>
        <taxon>Nannocystales</taxon>
        <taxon>Nannocystaceae</taxon>
        <taxon>Enhygromyxa</taxon>
    </lineage>
</organism>
<reference evidence="2 3" key="1">
    <citation type="submission" date="2018-03" db="EMBL/GenBank/DDBJ databases">
        <title>Draft Genome Sequences of the Obligatory Marine Myxobacteria Enhygromyxa salina SWB007.</title>
        <authorList>
            <person name="Poehlein A."/>
            <person name="Moghaddam J.A."/>
            <person name="Harms H."/>
            <person name="Alanjari M."/>
            <person name="Koenig G.M."/>
            <person name="Daniel R."/>
            <person name="Schaeberle T.F."/>
        </authorList>
    </citation>
    <scope>NUCLEOTIDE SEQUENCE [LARGE SCALE GENOMIC DNA]</scope>
    <source>
        <strain evidence="2 3">SWB007</strain>
    </source>
</reference>
<evidence type="ECO:0000256" key="1">
    <source>
        <dbReference type="SAM" id="Phobius"/>
    </source>
</evidence>
<feature type="transmembrane region" description="Helical" evidence="1">
    <location>
        <begin position="6"/>
        <end position="24"/>
    </location>
</feature>
<keyword evidence="1" id="KW-0472">Membrane</keyword>
<keyword evidence="1" id="KW-1133">Transmembrane helix</keyword>
<comment type="caution">
    <text evidence="2">The sequence shown here is derived from an EMBL/GenBank/DDBJ whole genome shotgun (WGS) entry which is preliminary data.</text>
</comment>
<name>A0A2S9XPR6_9BACT</name>
<feature type="transmembrane region" description="Helical" evidence="1">
    <location>
        <begin position="68"/>
        <end position="87"/>
    </location>
</feature>
<dbReference type="Proteomes" id="UP000238823">
    <property type="component" value="Unassembled WGS sequence"/>
</dbReference>
<evidence type="ECO:0000313" key="2">
    <source>
        <dbReference type="EMBL" id="PRP94854.1"/>
    </source>
</evidence>
<dbReference type="EMBL" id="PVNL01000139">
    <property type="protein sequence ID" value="PRP94854.1"/>
    <property type="molecule type" value="Genomic_DNA"/>
</dbReference>
<sequence>MTAEGIALVLAGLTIGIAAGNIYLSMLRRAICTLIEQRKRTSMLWSAPARVALPAVALALAARWDRLALLGGVVGLLATQFTAQLLARTKGVGP</sequence>
<accession>A0A2S9XPR6</accession>
<dbReference type="RefSeq" id="WP_106094441.1">
    <property type="nucleotide sequence ID" value="NZ_PVNL01000139.1"/>
</dbReference>
<evidence type="ECO:0000313" key="3">
    <source>
        <dbReference type="Proteomes" id="UP000238823"/>
    </source>
</evidence>
<proteinExistence type="predicted"/>
<dbReference type="AlphaFoldDB" id="A0A2S9XPR6"/>